<dbReference type="AlphaFoldDB" id="A0A8E2I930"/>
<dbReference type="SUPFAM" id="SSF143579">
    <property type="entry name" value="GK1464-like"/>
    <property type="match status" value="1"/>
</dbReference>
<name>A0A8E2I930_9BACI</name>
<accession>A0A8E2I930</accession>
<dbReference type="EMBL" id="MTLA01000496">
    <property type="protein sequence ID" value="OOP65395.1"/>
    <property type="molecule type" value="Genomic_DNA"/>
</dbReference>
<keyword evidence="3" id="KW-1185">Reference proteome</keyword>
<evidence type="ECO:0000313" key="3">
    <source>
        <dbReference type="Proteomes" id="UP000189761"/>
    </source>
</evidence>
<organism evidence="2 3">
    <name type="scientific">Heyndrickxia oleronia</name>
    <dbReference type="NCBI Taxonomy" id="38875"/>
    <lineage>
        <taxon>Bacteria</taxon>
        <taxon>Bacillati</taxon>
        <taxon>Bacillota</taxon>
        <taxon>Bacilli</taxon>
        <taxon>Bacillales</taxon>
        <taxon>Bacillaceae</taxon>
        <taxon>Heyndrickxia</taxon>
    </lineage>
</organism>
<evidence type="ECO:0000313" key="2">
    <source>
        <dbReference type="EMBL" id="OOP65395.1"/>
    </source>
</evidence>
<evidence type="ECO:0000259" key="1">
    <source>
        <dbReference type="Pfam" id="PF18681"/>
    </source>
</evidence>
<reference evidence="2 3" key="1">
    <citation type="submission" date="2017-01" db="EMBL/GenBank/DDBJ databases">
        <title>Draft genome sequence of Bacillus oleronius.</title>
        <authorList>
            <person name="Allam M."/>
        </authorList>
    </citation>
    <scope>NUCLEOTIDE SEQUENCE [LARGE SCALE GENOMIC DNA]</scope>
    <source>
        <strain evidence="2 3">DSM 9356</strain>
    </source>
</reference>
<dbReference type="Pfam" id="PF18681">
    <property type="entry name" value="DUF5634"/>
    <property type="match status" value="1"/>
</dbReference>
<feature type="domain" description="GK1464-like" evidence="1">
    <location>
        <begin position="3"/>
        <end position="96"/>
    </location>
</feature>
<dbReference type="Proteomes" id="UP000189761">
    <property type="component" value="Unassembled WGS sequence"/>
</dbReference>
<dbReference type="InterPro" id="IPR040915">
    <property type="entry name" value="GK1464-like_dom"/>
</dbReference>
<proteinExistence type="predicted"/>
<gene>
    <name evidence="2" type="ORF">BWZ43_25020</name>
</gene>
<comment type="caution">
    <text evidence="2">The sequence shown here is derived from an EMBL/GenBank/DDBJ whole genome shotgun (WGS) entry which is preliminary data.</text>
</comment>
<dbReference type="InterPro" id="IPR028990">
    <property type="entry name" value="GK1464-like"/>
</dbReference>
<sequence length="99" mass="11705">MDYINRETLIDQMTNQMQLLMDHYGLEDIGIYEEEGAGNDYYLGYTVRKDGKVFMLNMPYMKDEFGRLTLKNREWTIQSDDGELKGFHSLDEVFNKGLF</sequence>
<protein>
    <recommendedName>
        <fullName evidence="1">GK1464-like domain-containing protein</fullName>
    </recommendedName>
</protein>
<dbReference type="Gene3D" id="3.30.70.1480">
    <property type="entry name" value="GK1464-like"/>
    <property type="match status" value="1"/>
</dbReference>
<dbReference type="RefSeq" id="WP_058003872.1">
    <property type="nucleotide sequence ID" value="NZ_CP065424.1"/>
</dbReference>